<evidence type="ECO:0000259" key="8">
    <source>
        <dbReference type="PROSITE" id="PS50850"/>
    </source>
</evidence>
<feature type="transmembrane region" description="Helical" evidence="7">
    <location>
        <begin position="196"/>
        <end position="214"/>
    </location>
</feature>
<feature type="non-terminal residue" evidence="9">
    <location>
        <position position="1"/>
    </location>
</feature>
<keyword evidence="2" id="KW-0813">Transport</keyword>
<feature type="domain" description="Major facilitator superfamily (MFS) profile" evidence="8">
    <location>
        <begin position="1"/>
        <end position="219"/>
    </location>
</feature>
<dbReference type="Gene3D" id="1.20.1250.20">
    <property type="entry name" value="MFS general substrate transporter like domains"/>
    <property type="match status" value="1"/>
</dbReference>
<evidence type="ECO:0000256" key="7">
    <source>
        <dbReference type="SAM" id="Phobius"/>
    </source>
</evidence>
<proteinExistence type="predicted"/>
<dbReference type="Proteomes" id="UP001596383">
    <property type="component" value="Unassembled WGS sequence"/>
</dbReference>
<comment type="caution">
    <text evidence="9">The sequence shown here is derived from an EMBL/GenBank/DDBJ whole genome shotgun (WGS) entry which is preliminary data.</text>
</comment>
<keyword evidence="6 7" id="KW-0472">Membrane</keyword>
<evidence type="ECO:0000256" key="3">
    <source>
        <dbReference type="ARBA" id="ARBA00022475"/>
    </source>
</evidence>
<dbReference type="InterPro" id="IPR050171">
    <property type="entry name" value="MFS_Transporters"/>
</dbReference>
<dbReference type="PANTHER" id="PTHR23517:SF3">
    <property type="entry name" value="INTEGRAL MEMBRANE TRANSPORT PROTEIN"/>
    <property type="match status" value="1"/>
</dbReference>
<feature type="transmembrane region" description="Helical" evidence="7">
    <location>
        <begin position="165"/>
        <end position="184"/>
    </location>
</feature>
<organism evidence="9 10">
    <name type="scientific">Natrinema soli</name>
    <dbReference type="NCBI Taxonomy" id="1930624"/>
    <lineage>
        <taxon>Archaea</taxon>
        <taxon>Methanobacteriati</taxon>
        <taxon>Methanobacteriota</taxon>
        <taxon>Stenosarchaea group</taxon>
        <taxon>Halobacteria</taxon>
        <taxon>Halobacteriales</taxon>
        <taxon>Natrialbaceae</taxon>
        <taxon>Natrinema</taxon>
    </lineage>
</organism>
<dbReference type="SUPFAM" id="SSF103473">
    <property type="entry name" value="MFS general substrate transporter"/>
    <property type="match status" value="1"/>
</dbReference>
<reference evidence="9 10" key="1">
    <citation type="journal article" date="2019" name="Int. J. Syst. Evol. Microbiol.">
        <title>The Global Catalogue of Microorganisms (GCM) 10K type strain sequencing project: providing services to taxonomists for standard genome sequencing and annotation.</title>
        <authorList>
            <consortium name="The Broad Institute Genomics Platform"/>
            <consortium name="The Broad Institute Genome Sequencing Center for Infectious Disease"/>
            <person name="Wu L."/>
            <person name="Ma J."/>
        </authorList>
    </citation>
    <scope>NUCLEOTIDE SEQUENCE [LARGE SCALE GENOMIC DNA]</scope>
    <source>
        <strain evidence="9 10">LMG 29247</strain>
    </source>
</reference>
<keyword evidence="5 7" id="KW-1133">Transmembrane helix</keyword>
<comment type="subcellular location">
    <subcellularLocation>
        <location evidence="1">Cell membrane</location>
        <topology evidence="1">Multi-pass membrane protein</topology>
    </subcellularLocation>
</comment>
<dbReference type="InterPro" id="IPR036259">
    <property type="entry name" value="MFS_trans_sf"/>
</dbReference>
<sequence>ALVAIGLRLVVPERTSGATSAVDSVSLETVRYVLSELRRPEIVTVTAIQILTYCVWQAFTGFYPTYLIQIKGFSQGVATGLFSAFFAMGILVQPLTGRLYDRFGIRKSLPPVLGVVVVSLVVLPFLEGFWPIVVGTVFLSSILGYGTITLPYMTSAFPADMQGTGLGFLRTVYMTIGAVSPVLFGALADRDYFDEAYLVLAGFVAVATVLTWWLPALSEQ</sequence>
<name>A0ABD5SR18_9EURY</name>
<keyword evidence="4 7" id="KW-0812">Transmembrane</keyword>
<dbReference type="PANTHER" id="PTHR23517">
    <property type="entry name" value="RESISTANCE PROTEIN MDTM, PUTATIVE-RELATED-RELATED"/>
    <property type="match status" value="1"/>
</dbReference>
<dbReference type="Pfam" id="PF07690">
    <property type="entry name" value="MFS_1"/>
    <property type="match status" value="1"/>
</dbReference>
<dbReference type="GO" id="GO:0005886">
    <property type="term" value="C:plasma membrane"/>
    <property type="evidence" value="ECO:0007669"/>
    <property type="project" value="UniProtKB-SubCell"/>
</dbReference>
<keyword evidence="10" id="KW-1185">Reference proteome</keyword>
<feature type="transmembrane region" description="Helical" evidence="7">
    <location>
        <begin position="132"/>
        <end position="153"/>
    </location>
</feature>
<keyword evidence="3" id="KW-1003">Cell membrane</keyword>
<feature type="transmembrane region" description="Helical" evidence="7">
    <location>
        <begin position="108"/>
        <end position="126"/>
    </location>
</feature>
<dbReference type="InterPro" id="IPR020846">
    <property type="entry name" value="MFS_dom"/>
</dbReference>
<dbReference type="EMBL" id="JBHSWV010000384">
    <property type="protein sequence ID" value="MFC6767499.1"/>
    <property type="molecule type" value="Genomic_DNA"/>
</dbReference>
<evidence type="ECO:0000313" key="10">
    <source>
        <dbReference type="Proteomes" id="UP001596383"/>
    </source>
</evidence>
<dbReference type="AlphaFoldDB" id="A0ABD5SR18"/>
<evidence type="ECO:0000256" key="5">
    <source>
        <dbReference type="ARBA" id="ARBA00022989"/>
    </source>
</evidence>
<evidence type="ECO:0000256" key="4">
    <source>
        <dbReference type="ARBA" id="ARBA00022692"/>
    </source>
</evidence>
<evidence type="ECO:0000313" key="9">
    <source>
        <dbReference type="EMBL" id="MFC6767499.1"/>
    </source>
</evidence>
<accession>A0ABD5SR18</accession>
<feature type="transmembrane region" description="Helical" evidence="7">
    <location>
        <begin position="75"/>
        <end position="96"/>
    </location>
</feature>
<evidence type="ECO:0000256" key="1">
    <source>
        <dbReference type="ARBA" id="ARBA00004651"/>
    </source>
</evidence>
<protein>
    <submittedName>
        <fullName evidence="9">MFS transporter</fullName>
    </submittedName>
</protein>
<feature type="transmembrane region" description="Helical" evidence="7">
    <location>
        <begin position="42"/>
        <end position="63"/>
    </location>
</feature>
<dbReference type="InterPro" id="IPR011701">
    <property type="entry name" value="MFS"/>
</dbReference>
<evidence type="ECO:0000256" key="6">
    <source>
        <dbReference type="ARBA" id="ARBA00023136"/>
    </source>
</evidence>
<dbReference type="RefSeq" id="WP_273740384.1">
    <property type="nucleotide sequence ID" value="NZ_JAQIVI010000384.1"/>
</dbReference>
<gene>
    <name evidence="9" type="ORF">ACFQE6_21670</name>
</gene>
<dbReference type="PROSITE" id="PS50850">
    <property type="entry name" value="MFS"/>
    <property type="match status" value="1"/>
</dbReference>
<evidence type="ECO:0000256" key="2">
    <source>
        <dbReference type="ARBA" id="ARBA00022448"/>
    </source>
</evidence>